<keyword evidence="4 7" id="KW-0812">Transmembrane</keyword>
<feature type="transmembrane region" description="Helical" evidence="7">
    <location>
        <begin position="58"/>
        <end position="77"/>
    </location>
</feature>
<sequence>MEESLFILYRTPIAFIAILLFFKLTGKKDIGEISVLEIAVTLMIADLGVIVIEEQERSLFTALLPIFLLVLIQYIVSKLTLKSQKARDVIDGRPSLIIENGKCHQQNMRDNGYTVDDLYTQLRDKGIADISTVKYAMIEASGAFSVFDYDTPFSLPVIVDGVVQEEQLDILRVNKDWLFSQIKQRGLTVEDIFICSYTDGELYMEEKE</sequence>
<dbReference type="InterPro" id="IPR023090">
    <property type="entry name" value="UPF0702_alpha/beta_dom_sf"/>
</dbReference>
<evidence type="ECO:0000256" key="4">
    <source>
        <dbReference type="ARBA" id="ARBA00022692"/>
    </source>
</evidence>
<comment type="subcellular location">
    <subcellularLocation>
        <location evidence="1">Cell membrane</location>
        <topology evidence="1">Multi-pass membrane protein</topology>
    </subcellularLocation>
</comment>
<dbReference type="EMBL" id="JAIFZM010000007">
    <property type="protein sequence ID" value="MCG3419433.1"/>
    <property type="molecule type" value="Genomic_DNA"/>
</dbReference>
<accession>A0AAW5B7A8</accession>
<protein>
    <submittedName>
        <fullName evidence="9">DUF421 domain-containing protein</fullName>
    </submittedName>
</protein>
<evidence type="ECO:0000256" key="3">
    <source>
        <dbReference type="ARBA" id="ARBA00022475"/>
    </source>
</evidence>
<evidence type="ECO:0000256" key="6">
    <source>
        <dbReference type="ARBA" id="ARBA00023136"/>
    </source>
</evidence>
<dbReference type="Pfam" id="PF04239">
    <property type="entry name" value="DUF421"/>
    <property type="match status" value="1"/>
</dbReference>
<evidence type="ECO:0000259" key="8">
    <source>
        <dbReference type="Pfam" id="PF04239"/>
    </source>
</evidence>
<organism evidence="9 10">
    <name type="scientific">Oceanobacillus jordanicus</name>
    <dbReference type="NCBI Taxonomy" id="2867266"/>
    <lineage>
        <taxon>Bacteria</taxon>
        <taxon>Bacillati</taxon>
        <taxon>Bacillota</taxon>
        <taxon>Bacilli</taxon>
        <taxon>Bacillales</taxon>
        <taxon>Bacillaceae</taxon>
        <taxon>Oceanobacillus</taxon>
    </lineage>
</organism>
<feature type="transmembrane region" description="Helical" evidence="7">
    <location>
        <begin position="6"/>
        <end position="22"/>
    </location>
</feature>
<evidence type="ECO:0000256" key="7">
    <source>
        <dbReference type="SAM" id="Phobius"/>
    </source>
</evidence>
<evidence type="ECO:0000256" key="1">
    <source>
        <dbReference type="ARBA" id="ARBA00004651"/>
    </source>
</evidence>
<name>A0AAW5B7A8_9BACI</name>
<proteinExistence type="inferred from homology"/>
<comment type="caution">
    <text evidence="9">The sequence shown here is derived from an EMBL/GenBank/DDBJ whole genome shotgun (WGS) entry which is preliminary data.</text>
</comment>
<dbReference type="Proteomes" id="UP001199631">
    <property type="component" value="Unassembled WGS sequence"/>
</dbReference>
<gene>
    <name evidence="9" type="ORF">K3T81_09730</name>
</gene>
<evidence type="ECO:0000256" key="5">
    <source>
        <dbReference type="ARBA" id="ARBA00022989"/>
    </source>
</evidence>
<evidence type="ECO:0000313" key="9">
    <source>
        <dbReference type="EMBL" id="MCG3419433.1"/>
    </source>
</evidence>
<keyword evidence="3" id="KW-1003">Cell membrane</keyword>
<comment type="similarity">
    <text evidence="2">Belongs to the UPF0702 family.</text>
</comment>
<dbReference type="InterPro" id="IPR007353">
    <property type="entry name" value="DUF421"/>
</dbReference>
<dbReference type="PANTHER" id="PTHR34582:SF6">
    <property type="entry name" value="UPF0702 TRANSMEMBRANE PROTEIN YCAP"/>
    <property type="match status" value="1"/>
</dbReference>
<keyword evidence="5 7" id="KW-1133">Transmembrane helix</keyword>
<evidence type="ECO:0000313" key="10">
    <source>
        <dbReference type="Proteomes" id="UP001199631"/>
    </source>
</evidence>
<dbReference type="Gene3D" id="3.30.240.20">
    <property type="entry name" value="bsu07140 like domains"/>
    <property type="match status" value="2"/>
</dbReference>
<dbReference type="RefSeq" id="WP_238019686.1">
    <property type="nucleotide sequence ID" value="NZ_JAIFZM010000007.1"/>
</dbReference>
<keyword evidence="6 7" id="KW-0472">Membrane</keyword>
<reference evidence="9 10" key="1">
    <citation type="journal article" date="2022" name="Evol. Bioinform. Online">
        <title>Draft Genome Sequence of Oceanobacillus jordanicus Strain GSFE11, a Halotolerant Plant Growth-Promoting Bacterial Endophyte Isolated From the Jordan Valley.</title>
        <authorList>
            <person name="Alhindi T."/>
            <person name="Albdaiwi R."/>
        </authorList>
    </citation>
    <scope>NUCLEOTIDE SEQUENCE [LARGE SCALE GENOMIC DNA]</scope>
    <source>
        <strain evidence="9 10">GSFE11</strain>
    </source>
</reference>
<feature type="domain" description="YetF C-terminal" evidence="8">
    <location>
        <begin position="82"/>
        <end position="197"/>
    </location>
</feature>
<feature type="transmembrane region" description="Helical" evidence="7">
    <location>
        <begin position="34"/>
        <end position="52"/>
    </location>
</feature>
<keyword evidence="10" id="KW-1185">Reference proteome</keyword>
<dbReference type="AlphaFoldDB" id="A0AAW5B7A8"/>
<dbReference type="GO" id="GO:0005886">
    <property type="term" value="C:plasma membrane"/>
    <property type="evidence" value="ECO:0007669"/>
    <property type="project" value="UniProtKB-SubCell"/>
</dbReference>
<dbReference type="PANTHER" id="PTHR34582">
    <property type="entry name" value="UPF0702 TRANSMEMBRANE PROTEIN YCAP"/>
    <property type="match status" value="1"/>
</dbReference>
<evidence type="ECO:0000256" key="2">
    <source>
        <dbReference type="ARBA" id="ARBA00006448"/>
    </source>
</evidence>